<evidence type="ECO:0000256" key="1">
    <source>
        <dbReference type="SAM" id="Phobius"/>
    </source>
</evidence>
<dbReference type="Pfam" id="PF20151">
    <property type="entry name" value="DUF6533"/>
    <property type="match status" value="1"/>
</dbReference>
<keyword evidence="1" id="KW-1133">Transmembrane helix</keyword>
<keyword evidence="1" id="KW-0472">Membrane</keyword>
<accession>A0A9P5Z903</accession>
<feature type="transmembrane region" description="Helical" evidence="1">
    <location>
        <begin position="67"/>
        <end position="86"/>
    </location>
</feature>
<feature type="transmembrane region" description="Helical" evidence="1">
    <location>
        <begin position="140"/>
        <end position="165"/>
    </location>
</feature>
<evidence type="ECO:0000313" key="3">
    <source>
        <dbReference type="EMBL" id="KAF9482189.1"/>
    </source>
</evidence>
<feature type="transmembrane region" description="Helical" evidence="1">
    <location>
        <begin position="177"/>
        <end position="201"/>
    </location>
</feature>
<dbReference type="OrthoDB" id="2637653at2759"/>
<evidence type="ECO:0000313" key="4">
    <source>
        <dbReference type="Proteomes" id="UP000807469"/>
    </source>
</evidence>
<dbReference type="AlphaFoldDB" id="A0A9P5Z903"/>
<comment type="caution">
    <text evidence="3">The sequence shown here is derived from an EMBL/GenBank/DDBJ whole genome shotgun (WGS) entry which is preliminary data.</text>
</comment>
<reference evidence="3" key="1">
    <citation type="submission" date="2020-11" db="EMBL/GenBank/DDBJ databases">
        <authorList>
            <consortium name="DOE Joint Genome Institute"/>
            <person name="Ahrendt S."/>
            <person name="Riley R."/>
            <person name="Andreopoulos W."/>
            <person name="Labutti K."/>
            <person name="Pangilinan J."/>
            <person name="Ruiz-Duenas F.J."/>
            <person name="Barrasa J.M."/>
            <person name="Sanchez-Garcia M."/>
            <person name="Camarero S."/>
            <person name="Miyauchi S."/>
            <person name="Serrano A."/>
            <person name="Linde D."/>
            <person name="Babiker R."/>
            <person name="Drula E."/>
            <person name="Ayuso-Fernandez I."/>
            <person name="Pacheco R."/>
            <person name="Padilla G."/>
            <person name="Ferreira P."/>
            <person name="Barriuso J."/>
            <person name="Kellner H."/>
            <person name="Castanera R."/>
            <person name="Alfaro M."/>
            <person name="Ramirez L."/>
            <person name="Pisabarro A.G."/>
            <person name="Kuo A."/>
            <person name="Tritt A."/>
            <person name="Lipzen A."/>
            <person name="He G."/>
            <person name="Yan M."/>
            <person name="Ng V."/>
            <person name="Cullen D."/>
            <person name="Martin F."/>
            <person name="Rosso M.-N."/>
            <person name="Henrissat B."/>
            <person name="Hibbett D."/>
            <person name="Martinez A.T."/>
            <person name="Grigoriev I.V."/>
        </authorList>
    </citation>
    <scope>NUCLEOTIDE SEQUENCE</scope>
    <source>
        <strain evidence="3">CIRM-BRFM 674</strain>
    </source>
</reference>
<feature type="domain" description="DUF6533" evidence="2">
    <location>
        <begin position="35"/>
        <end position="78"/>
    </location>
</feature>
<dbReference type="EMBL" id="MU155169">
    <property type="protein sequence ID" value="KAF9482189.1"/>
    <property type="molecule type" value="Genomic_DNA"/>
</dbReference>
<evidence type="ECO:0000259" key="2">
    <source>
        <dbReference type="Pfam" id="PF20151"/>
    </source>
</evidence>
<keyword evidence="1" id="KW-0812">Transmembrane</keyword>
<sequence length="341" mass="38340">MSPFLWNRTDGQEPLFSPFRSESIAAGAQAVNRSSVAALAFLVWDILITTGDEVKYIWPRELTYTKYVYFISRYLPMLVQISILLIGSELTPHFHFTQHDCFIWQVYQGVAASFIIATIDTILILRVHALYHGDRVVRRIVAICFVMEIAGMAIGLGLAIPGILYDNVCLVMGAPRTLIIYGASSIIFQFILFGLTFFKFIQSVRSGWGDVPLIILLMRDGTWAFFLLFCVYVGQIGLYGLKNTAYTGVLYGWLLTAFSFCGYRILLNLNRFAERTGHGEPSRSQVSNSRSRPTNTHIQFSTMLASHGDTYDESESYELTSSSRTRRTFGTSQISSLSLGN</sequence>
<dbReference type="InterPro" id="IPR045340">
    <property type="entry name" value="DUF6533"/>
</dbReference>
<feature type="transmembrane region" description="Helical" evidence="1">
    <location>
        <begin position="106"/>
        <end position="128"/>
    </location>
</feature>
<dbReference type="Proteomes" id="UP000807469">
    <property type="component" value="Unassembled WGS sequence"/>
</dbReference>
<protein>
    <recommendedName>
        <fullName evidence="2">DUF6533 domain-containing protein</fullName>
    </recommendedName>
</protein>
<organism evidence="3 4">
    <name type="scientific">Pholiota conissans</name>
    <dbReference type="NCBI Taxonomy" id="109636"/>
    <lineage>
        <taxon>Eukaryota</taxon>
        <taxon>Fungi</taxon>
        <taxon>Dikarya</taxon>
        <taxon>Basidiomycota</taxon>
        <taxon>Agaricomycotina</taxon>
        <taxon>Agaricomycetes</taxon>
        <taxon>Agaricomycetidae</taxon>
        <taxon>Agaricales</taxon>
        <taxon>Agaricineae</taxon>
        <taxon>Strophariaceae</taxon>
        <taxon>Pholiota</taxon>
    </lineage>
</organism>
<name>A0A9P5Z903_9AGAR</name>
<gene>
    <name evidence="3" type="ORF">BDN70DRAFT_875495</name>
</gene>
<feature type="transmembrane region" description="Helical" evidence="1">
    <location>
        <begin position="245"/>
        <end position="266"/>
    </location>
</feature>
<proteinExistence type="predicted"/>
<feature type="transmembrane region" description="Helical" evidence="1">
    <location>
        <begin position="222"/>
        <end position="239"/>
    </location>
</feature>
<keyword evidence="4" id="KW-1185">Reference proteome</keyword>